<name>A0A382SCD7_9ZZZZ</name>
<accession>A0A382SCD7</accession>
<feature type="non-terminal residue" evidence="1">
    <location>
        <position position="1"/>
    </location>
</feature>
<evidence type="ECO:0000313" key="1">
    <source>
        <dbReference type="EMBL" id="SVD07222.1"/>
    </source>
</evidence>
<organism evidence="1">
    <name type="scientific">marine metagenome</name>
    <dbReference type="NCBI Taxonomy" id="408172"/>
    <lineage>
        <taxon>unclassified sequences</taxon>
        <taxon>metagenomes</taxon>
        <taxon>ecological metagenomes</taxon>
    </lineage>
</organism>
<sequence>GNCQRNCPYGVIQMAPEPPKKPGLFSWLLFGKGPGPGEDYSYRERAPKDARKTAV</sequence>
<gene>
    <name evidence="1" type="ORF">METZ01_LOCUS360076</name>
</gene>
<reference evidence="1" key="1">
    <citation type="submission" date="2018-05" db="EMBL/GenBank/DDBJ databases">
        <authorList>
            <person name="Lanie J.A."/>
            <person name="Ng W.-L."/>
            <person name="Kazmierczak K.M."/>
            <person name="Andrzejewski T.M."/>
            <person name="Davidsen T.M."/>
            <person name="Wayne K.J."/>
            <person name="Tettelin H."/>
            <person name="Glass J.I."/>
            <person name="Rusch D."/>
            <person name="Podicherti R."/>
            <person name="Tsui H.-C.T."/>
            <person name="Winkler M.E."/>
        </authorList>
    </citation>
    <scope>NUCLEOTIDE SEQUENCE</scope>
</reference>
<dbReference type="EMBL" id="UINC01127836">
    <property type="protein sequence ID" value="SVD07222.1"/>
    <property type="molecule type" value="Genomic_DNA"/>
</dbReference>
<dbReference type="AlphaFoldDB" id="A0A382SCD7"/>
<proteinExistence type="predicted"/>
<feature type="non-terminal residue" evidence="1">
    <location>
        <position position="55"/>
    </location>
</feature>
<protein>
    <submittedName>
        <fullName evidence="1">Uncharacterized protein</fullName>
    </submittedName>
</protein>